<dbReference type="Proteomes" id="UP000216947">
    <property type="component" value="Unassembled WGS sequence"/>
</dbReference>
<dbReference type="GO" id="GO:0006790">
    <property type="term" value="P:sulfur compound metabolic process"/>
    <property type="evidence" value="ECO:0007669"/>
    <property type="project" value="TreeGrafter"/>
</dbReference>
<sequence length="296" mass="33771">MPDQRIELNHQMLHDGFVVEVQEKIELLLQDPAAIEQLRLLWQQAPVMVFRRQSIEEHEQVQFSQQFGACEVIARKDILSPYHDEIIYFSTLRYADGRGVGGFAGGDDVAWHSDQTFMREPATGAMLYGVEVPKGGGDIYWANQYAAWESLPRDIQALIDGRTGIYRYAKRMAIMNPLELKKDAKQANAMLSLPDASHPVVLTHPITGRKALYADPTTLVSIDGLSEAENERVLPLLFEAGSRPELVYRHKVHNGDLIMWDNGCTMHRRDEMRLDQPRLMKRTTFRLSPQAYCVPH</sequence>
<evidence type="ECO:0000313" key="7">
    <source>
        <dbReference type="EMBL" id="OZI16324.1"/>
    </source>
</evidence>
<dbReference type="Pfam" id="PF02668">
    <property type="entry name" value="TauD"/>
    <property type="match status" value="1"/>
</dbReference>
<dbReference type="AlphaFoldDB" id="A0A261QU88"/>
<dbReference type="InterPro" id="IPR051323">
    <property type="entry name" value="AtsK-like"/>
</dbReference>
<dbReference type="Gene3D" id="3.60.130.10">
    <property type="entry name" value="Clavaminate synthase-like"/>
    <property type="match status" value="1"/>
</dbReference>
<comment type="caution">
    <text evidence="7">The sequence shown here is derived from an EMBL/GenBank/DDBJ whole genome shotgun (WGS) entry which is preliminary data.</text>
</comment>
<dbReference type="PANTHER" id="PTHR30468">
    <property type="entry name" value="ALPHA-KETOGLUTARATE-DEPENDENT SULFONATE DIOXYGENASE"/>
    <property type="match status" value="1"/>
</dbReference>
<evidence type="ECO:0000313" key="8">
    <source>
        <dbReference type="Proteomes" id="UP000216947"/>
    </source>
</evidence>
<proteinExistence type="inferred from homology"/>
<evidence type="ECO:0000256" key="3">
    <source>
        <dbReference type="ARBA" id="ARBA00022964"/>
    </source>
</evidence>
<comment type="similarity">
    <text evidence="1">Belongs to the TfdA dioxygenase family.</text>
</comment>
<gene>
    <name evidence="7" type="ORF">CAL19_16670</name>
</gene>
<dbReference type="InterPro" id="IPR003819">
    <property type="entry name" value="TauD/TfdA-like"/>
</dbReference>
<keyword evidence="4" id="KW-0560">Oxidoreductase</keyword>
<organism evidence="7 8">
    <name type="scientific">Bordetella genomosp. 7</name>
    <dbReference type="NCBI Taxonomy" id="1416805"/>
    <lineage>
        <taxon>Bacteria</taxon>
        <taxon>Pseudomonadati</taxon>
        <taxon>Pseudomonadota</taxon>
        <taxon>Betaproteobacteria</taxon>
        <taxon>Burkholderiales</taxon>
        <taxon>Alcaligenaceae</taxon>
        <taxon>Bordetella</taxon>
    </lineage>
</organism>
<keyword evidence="2" id="KW-0479">Metal-binding</keyword>
<evidence type="ECO:0000259" key="6">
    <source>
        <dbReference type="Pfam" id="PF02668"/>
    </source>
</evidence>
<reference evidence="8" key="1">
    <citation type="submission" date="2017-05" db="EMBL/GenBank/DDBJ databases">
        <title>Complete and WGS of Bordetella genogroups.</title>
        <authorList>
            <person name="Spilker T."/>
            <person name="Lipuma J."/>
        </authorList>
    </citation>
    <scope>NUCLEOTIDE SEQUENCE [LARGE SCALE GENOMIC DNA]</scope>
    <source>
        <strain evidence="8">AU18089</strain>
    </source>
</reference>
<evidence type="ECO:0000256" key="4">
    <source>
        <dbReference type="ARBA" id="ARBA00023002"/>
    </source>
</evidence>
<keyword evidence="8" id="KW-1185">Reference proteome</keyword>
<dbReference type="GO" id="GO:0005737">
    <property type="term" value="C:cytoplasm"/>
    <property type="evidence" value="ECO:0007669"/>
    <property type="project" value="TreeGrafter"/>
</dbReference>
<dbReference type="GO" id="GO:0000908">
    <property type="term" value="F:taurine dioxygenase activity"/>
    <property type="evidence" value="ECO:0007669"/>
    <property type="project" value="TreeGrafter"/>
</dbReference>
<feature type="domain" description="TauD/TfdA-like" evidence="6">
    <location>
        <begin position="29"/>
        <end position="284"/>
    </location>
</feature>
<keyword evidence="3" id="KW-0223">Dioxygenase</keyword>
<dbReference type="PANTHER" id="PTHR30468:SF1">
    <property type="entry name" value="ALPHA-KETOGLUTARATE-DEPENDENT SULFONATE DIOXYGENASE"/>
    <property type="match status" value="1"/>
</dbReference>
<keyword evidence="5" id="KW-0408">Iron</keyword>
<evidence type="ECO:0000256" key="2">
    <source>
        <dbReference type="ARBA" id="ARBA00022723"/>
    </source>
</evidence>
<dbReference type="GO" id="GO:0046872">
    <property type="term" value="F:metal ion binding"/>
    <property type="evidence" value="ECO:0007669"/>
    <property type="project" value="UniProtKB-KW"/>
</dbReference>
<protein>
    <recommendedName>
        <fullName evidence="6">TauD/TfdA-like domain-containing protein</fullName>
    </recommendedName>
</protein>
<evidence type="ECO:0000256" key="1">
    <source>
        <dbReference type="ARBA" id="ARBA00005896"/>
    </source>
</evidence>
<dbReference type="InterPro" id="IPR042098">
    <property type="entry name" value="TauD-like_sf"/>
</dbReference>
<dbReference type="SUPFAM" id="SSF51197">
    <property type="entry name" value="Clavaminate synthase-like"/>
    <property type="match status" value="1"/>
</dbReference>
<evidence type="ECO:0000256" key="5">
    <source>
        <dbReference type="ARBA" id="ARBA00023004"/>
    </source>
</evidence>
<dbReference type="EMBL" id="NEVK01000008">
    <property type="protein sequence ID" value="OZI16324.1"/>
    <property type="molecule type" value="Genomic_DNA"/>
</dbReference>
<accession>A0A261QU88</accession>
<name>A0A261QU88_9BORD</name>
<dbReference type="RefSeq" id="WP_026641380.1">
    <property type="nucleotide sequence ID" value="NZ_NEVK01000008.1"/>
</dbReference>